<dbReference type="Pfam" id="PF07510">
    <property type="entry name" value="GmrSD_C"/>
    <property type="match status" value="1"/>
</dbReference>
<organism evidence="3 4">
    <name type="scientific">Pseudomonas linyingensis</name>
    <dbReference type="NCBI Taxonomy" id="915471"/>
    <lineage>
        <taxon>Bacteria</taxon>
        <taxon>Pseudomonadati</taxon>
        <taxon>Pseudomonadota</taxon>
        <taxon>Gammaproteobacteria</taxon>
        <taxon>Pseudomonadales</taxon>
        <taxon>Pseudomonadaceae</taxon>
        <taxon>Pseudomonas</taxon>
    </lineage>
</organism>
<dbReference type="Proteomes" id="UP000242930">
    <property type="component" value="Unassembled WGS sequence"/>
</dbReference>
<name>A0A1H7AWW3_9PSED</name>
<dbReference type="OrthoDB" id="9798761at2"/>
<dbReference type="AlphaFoldDB" id="A0A1H7AWW3"/>
<dbReference type="InterPro" id="IPR011089">
    <property type="entry name" value="GmrSD_C"/>
</dbReference>
<dbReference type="PANTHER" id="PTHR35149:SF1">
    <property type="entry name" value="DUF5655 DOMAIN-CONTAINING PROTEIN"/>
    <property type="match status" value="1"/>
</dbReference>
<dbReference type="STRING" id="915471.SAMN05216201_113115"/>
<feature type="domain" description="GmrSD restriction endonucleases C-terminal" evidence="2">
    <location>
        <begin position="536"/>
        <end position="663"/>
    </location>
</feature>
<evidence type="ECO:0000313" key="3">
    <source>
        <dbReference type="EMBL" id="SEJ66612.1"/>
    </source>
</evidence>
<reference evidence="4" key="1">
    <citation type="submission" date="2016-10" db="EMBL/GenBank/DDBJ databases">
        <authorList>
            <person name="Varghese N."/>
            <person name="Submissions S."/>
        </authorList>
    </citation>
    <scope>NUCLEOTIDE SEQUENCE [LARGE SCALE GENOMIC DNA]</scope>
    <source>
        <strain evidence="4">LMG 25967</strain>
    </source>
</reference>
<gene>
    <name evidence="3" type="ORF">SAMN05216201_113115</name>
</gene>
<evidence type="ECO:0008006" key="5">
    <source>
        <dbReference type="Google" id="ProtNLM"/>
    </source>
</evidence>
<dbReference type="Pfam" id="PF03235">
    <property type="entry name" value="GmrSD_N"/>
    <property type="match status" value="1"/>
</dbReference>
<protein>
    <recommendedName>
        <fullName evidence="5">DUF262 domain-containing protein</fullName>
    </recommendedName>
</protein>
<evidence type="ECO:0000313" key="4">
    <source>
        <dbReference type="Proteomes" id="UP000242930"/>
    </source>
</evidence>
<accession>A0A1H7AWW3</accession>
<dbReference type="PANTHER" id="PTHR35149">
    <property type="entry name" value="SLL5132 PROTEIN"/>
    <property type="match status" value="1"/>
</dbReference>
<keyword evidence="4" id="KW-1185">Reference proteome</keyword>
<proteinExistence type="predicted"/>
<dbReference type="EMBL" id="FNZE01000013">
    <property type="protein sequence ID" value="SEJ66612.1"/>
    <property type="molecule type" value="Genomic_DNA"/>
</dbReference>
<evidence type="ECO:0000259" key="2">
    <source>
        <dbReference type="Pfam" id="PF07510"/>
    </source>
</evidence>
<feature type="domain" description="GmrSD restriction endonucleases N-terminal" evidence="1">
    <location>
        <begin position="11"/>
        <end position="229"/>
    </location>
</feature>
<dbReference type="InterPro" id="IPR004919">
    <property type="entry name" value="GmrSD_N"/>
</dbReference>
<evidence type="ECO:0000259" key="1">
    <source>
        <dbReference type="Pfam" id="PF03235"/>
    </source>
</evidence>
<sequence length="676" mass="77893">MSIDSSLCTLEQLTNREDAAWCFNVPIYQRLYVWGDDQIKTLLTDMANAFDRRDTQFFLGGTLLVEKTTAEDCDQGVRRFDLIDGQQRFTTLWMLSTVPVWREVMGDFSRVVLKDGMIPRLHFSIREEVNDFLASMMPGGKATNSEAIDTWSMREAQQLMASFAQTYKRADGGPVDDEYLKVLAGFVYRNVSLVLTLVPEGMDLNKLFEVINNRGIQLQHHEILKARLLHDIPAENRSRYAALWNACADMSGFVERNLCLETQLEAHRLGDLYNKGQLLHSGAVHSLLGRKADAAQMDDDDRLTLEDIVGGPIGDTGTARVTITEDDGEAPWARSIIGFPLFLLHVLRIWLKEQGSQDLPRVLDRQLLALFEAYLLVPAEPAQRAARAQGFIDLLWRMRVLWDEYVIKWVDQGDEEIHQVCHTSISASEDKRYINRSRDNTLHQGLSLLQSMLYHSQEITTHYWLTPFLYFIHKHAHTVRGGGSEVERYYGFLCHLDNQLLGEVTDASLVARSRRFMDDPWRTASTLQFEAALAKEDGVRFAHYWFYKLDFVLWYEQQRDREFWGNFRFTAKNSVEHISPQNPQATDTNTVSKDWLDCFGNLALVSRSINSEYGNLPFNEKRQRFLNKREYEKRPDSLKMDLIYSNERWGEAAADSHQSAMLAALRGHYQRVFNIG</sequence>
<dbReference type="RefSeq" id="WP_090312602.1">
    <property type="nucleotide sequence ID" value="NZ_FNZE01000013.1"/>
</dbReference>